<feature type="compositionally biased region" description="Polar residues" evidence="3">
    <location>
        <begin position="470"/>
        <end position="485"/>
    </location>
</feature>
<evidence type="ECO:0000259" key="5">
    <source>
        <dbReference type="PROSITE" id="PS50003"/>
    </source>
</evidence>
<dbReference type="PANTHER" id="PTHR12092">
    <property type="entry name" value="PLECKSTRIN"/>
    <property type="match status" value="1"/>
</dbReference>
<feature type="region of interest" description="Disordered" evidence="3">
    <location>
        <begin position="332"/>
        <end position="365"/>
    </location>
</feature>
<feature type="domain" description="PH" evidence="5">
    <location>
        <begin position="661"/>
        <end position="808"/>
    </location>
</feature>
<dbReference type="Gene3D" id="1.10.150.50">
    <property type="entry name" value="Transcription Factor, Ets-1"/>
    <property type="match status" value="1"/>
</dbReference>
<feature type="region of interest" description="Disordered" evidence="3">
    <location>
        <begin position="101"/>
        <end position="146"/>
    </location>
</feature>
<dbReference type="FunFam" id="1.10.150.50:FF:000082">
    <property type="entry name" value="Polarized growth protein boi2"/>
    <property type="match status" value="1"/>
</dbReference>
<reference evidence="7 8" key="1">
    <citation type="journal article" date="2016" name="Sci. Rep.">
        <title>Peltaster fructicola genome reveals evolution from an invasive phytopathogen to an ectophytic parasite.</title>
        <authorList>
            <person name="Xu C."/>
            <person name="Chen H."/>
            <person name="Gleason M.L."/>
            <person name="Xu J.R."/>
            <person name="Liu H."/>
            <person name="Zhang R."/>
            <person name="Sun G."/>
        </authorList>
    </citation>
    <scope>NUCLEOTIDE SEQUENCE [LARGE SCALE GENOMIC DNA]</scope>
    <source>
        <strain evidence="7 8">LNHT1506</strain>
    </source>
</reference>
<dbReference type="SMART" id="SM00233">
    <property type="entry name" value="PH"/>
    <property type="match status" value="1"/>
</dbReference>
<dbReference type="SUPFAM" id="SSF50729">
    <property type="entry name" value="PH domain-like"/>
    <property type="match status" value="1"/>
</dbReference>
<sequence>MASRDAARAEAQPGTTLVVVHDFKARSADELSLSKGDKIELIERDDDFNDGWFLGRHIHSGTTGLFPEVYTAVAPKASISQSMTALRRTSGSMPNAVQAQEASSVLPRPASASTISTMQQRPISGASTFSKPSSTTTRSSLPSDNKMISLSNATSPVMHETLTVIDEHMNDMHPGALRTANRRDTMGSMYSSHPSRMSYIAGHETEDEEGQLHTEAEVLSWTSAQVAEYLEDHGVERSHCKVFREQEITGEVLLAMDQSSIFLKEFDLGPVGRRLRTWHKIKALQDEAQRNNTGPGASNLIITPHELEANEVVGRNRSTSASAAVTNSRNVAPLRSSNTPTYATTSPAMSRSNSGGSGLLSPQRADTTYRPSAQNIRTMQHWRHSSVDSTATSIDGSFATGHRKQSSIDQRSQLNGKASHSHNVSTDTTPYLHKEPVFASSTTGSPVDLEKGYYSSTEADSRNRKGNVLQKKSTSSAAGSVHSRSGSFLSYARRSNPVNRGASTDSLHDPIVSPISSPNSTTGAFGQKAGTSRTISMPTYSNKAMSTVNESAHPIVTKLEPYRSPTGSSSTNLSAMPASGLSSGATTPDGDYTSPSKDDTSTPSTGAASFDLKSGSRTSAGSGTGFTPQPTPRRAKPKTKKSTSAYTRGLEKKSPAEQMVDCDYSGWMKKKSGSLMTTWKPRLFVLRGRRLSYYYSENDTEEKGLIDISFHNVMPATDEKMTLMHATVTGASSAATSPHDMLTTTAQQELRENPPQPGTNDDNLFIFKLTPPKSGRGVNFTKPTVHYFAVNSRQEGRLWMAALMKAVIARDQDGVVTTTYNQETISLAKARARRERPPALKDEGFADQDEYEQNNFASGLGIDGLKSDHIPPHDGAFSVDRSFMTEDNRSSITGSTVPTAAPSIITDLGDLEKDQLVKILH</sequence>
<dbReference type="InterPro" id="IPR001660">
    <property type="entry name" value="SAM"/>
</dbReference>
<dbReference type="GO" id="GO:0030036">
    <property type="term" value="P:actin cytoskeleton organization"/>
    <property type="evidence" value="ECO:0007669"/>
    <property type="project" value="TreeGrafter"/>
</dbReference>
<evidence type="ECO:0000256" key="3">
    <source>
        <dbReference type="SAM" id="MobiDB-lite"/>
    </source>
</evidence>
<dbReference type="GO" id="GO:0005886">
    <property type="term" value="C:plasma membrane"/>
    <property type="evidence" value="ECO:0007669"/>
    <property type="project" value="TreeGrafter"/>
</dbReference>
<dbReference type="OrthoDB" id="73680at2759"/>
<keyword evidence="1 2" id="KW-0728">SH3 domain</keyword>
<evidence type="ECO:0000313" key="8">
    <source>
        <dbReference type="Proteomes" id="UP000503462"/>
    </source>
</evidence>
<dbReference type="CDD" id="cd09535">
    <property type="entry name" value="SAM_BOI-like_fungal"/>
    <property type="match status" value="1"/>
</dbReference>
<evidence type="ECO:0000256" key="2">
    <source>
        <dbReference type="PROSITE-ProRule" id="PRU00192"/>
    </source>
</evidence>
<feature type="compositionally biased region" description="Polar residues" evidence="3">
    <location>
        <begin position="565"/>
        <end position="586"/>
    </location>
</feature>
<proteinExistence type="predicted"/>
<gene>
    <name evidence="7" type="ORF">AMS68_002542</name>
</gene>
<accession>A0A6H0XQW3</accession>
<dbReference type="InterPro" id="IPR036028">
    <property type="entry name" value="SH3-like_dom_sf"/>
</dbReference>
<dbReference type="PROSITE" id="PS50003">
    <property type="entry name" value="PH_DOMAIN"/>
    <property type="match status" value="1"/>
</dbReference>
<dbReference type="InterPro" id="IPR001849">
    <property type="entry name" value="PH_domain"/>
</dbReference>
<dbReference type="PANTHER" id="PTHR12092:SF16">
    <property type="entry name" value="PH DOMAIN-CONTAINING PROTEIN"/>
    <property type="match status" value="1"/>
</dbReference>
<name>A0A6H0XQW3_9PEZI</name>
<evidence type="ECO:0000256" key="1">
    <source>
        <dbReference type="ARBA" id="ARBA00022443"/>
    </source>
</evidence>
<feature type="region of interest" description="Disordered" evidence="3">
    <location>
        <begin position="560"/>
        <end position="658"/>
    </location>
</feature>
<dbReference type="InterPro" id="IPR037370">
    <property type="entry name" value="Pleckstrin"/>
</dbReference>
<dbReference type="InterPro" id="IPR013761">
    <property type="entry name" value="SAM/pointed_sf"/>
</dbReference>
<feature type="compositionally biased region" description="Polar residues" evidence="3">
    <location>
        <begin position="407"/>
        <end position="429"/>
    </location>
</feature>
<feature type="compositionally biased region" description="Polar residues" evidence="3">
    <location>
        <begin position="332"/>
        <end position="353"/>
    </location>
</feature>
<feature type="compositionally biased region" description="Polar residues" evidence="3">
    <location>
        <begin position="514"/>
        <end position="538"/>
    </location>
</feature>
<dbReference type="Proteomes" id="UP000503462">
    <property type="component" value="Chromosome 2"/>
</dbReference>
<feature type="compositionally biased region" description="Polar residues" evidence="3">
    <location>
        <begin position="111"/>
        <end position="126"/>
    </location>
</feature>
<feature type="domain" description="SAM" evidence="6">
    <location>
        <begin position="221"/>
        <end position="287"/>
    </location>
</feature>
<feature type="compositionally biased region" description="Low complexity" evidence="3">
    <location>
        <begin position="615"/>
        <end position="628"/>
    </location>
</feature>
<dbReference type="Pfam" id="PF07647">
    <property type="entry name" value="SAM_2"/>
    <property type="match status" value="1"/>
</dbReference>
<dbReference type="Gene3D" id="2.30.30.40">
    <property type="entry name" value="SH3 Domains"/>
    <property type="match status" value="1"/>
</dbReference>
<dbReference type="PROSITE" id="PS50105">
    <property type="entry name" value="SAM_DOMAIN"/>
    <property type="match status" value="1"/>
</dbReference>
<evidence type="ECO:0000259" key="4">
    <source>
        <dbReference type="PROSITE" id="PS50002"/>
    </source>
</evidence>
<dbReference type="InterPro" id="IPR011993">
    <property type="entry name" value="PH-like_dom_sf"/>
</dbReference>
<dbReference type="AlphaFoldDB" id="A0A6H0XQW3"/>
<dbReference type="SMART" id="SM00326">
    <property type="entry name" value="SH3"/>
    <property type="match status" value="1"/>
</dbReference>
<dbReference type="Gene3D" id="2.30.29.30">
    <property type="entry name" value="Pleckstrin-homology domain (PH domain)/Phosphotyrosine-binding domain (PTB)"/>
    <property type="match status" value="1"/>
</dbReference>
<evidence type="ECO:0000259" key="6">
    <source>
        <dbReference type="PROSITE" id="PS50105"/>
    </source>
</evidence>
<feature type="region of interest" description="Disordered" evidence="3">
    <location>
        <begin position="499"/>
        <end position="538"/>
    </location>
</feature>
<feature type="domain" description="SH3" evidence="4">
    <location>
        <begin position="12"/>
        <end position="76"/>
    </location>
</feature>
<organism evidence="7 8">
    <name type="scientific">Peltaster fructicola</name>
    <dbReference type="NCBI Taxonomy" id="286661"/>
    <lineage>
        <taxon>Eukaryota</taxon>
        <taxon>Fungi</taxon>
        <taxon>Dikarya</taxon>
        <taxon>Ascomycota</taxon>
        <taxon>Pezizomycotina</taxon>
        <taxon>Dothideomycetes</taxon>
        <taxon>Dothideomycetes incertae sedis</taxon>
        <taxon>Peltaster</taxon>
    </lineage>
</organism>
<feature type="region of interest" description="Disordered" evidence="3">
    <location>
        <begin position="393"/>
        <end position="485"/>
    </location>
</feature>
<dbReference type="Pfam" id="PF00018">
    <property type="entry name" value="SH3_1"/>
    <property type="match status" value="1"/>
</dbReference>
<keyword evidence="8" id="KW-1185">Reference proteome</keyword>
<dbReference type="SMART" id="SM00454">
    <property type="entry name" value="SAM"/>
    <property type="match status" value="1"/>
</dbReference>
<feature type="compositionally biased region" description="Low complexity" evidence="3">
    <location>
        <begin position="127"/>
        <end position="143"/>
    </location>
</feature>
<dbReference type="EMBL" id="CP051140">
    <property type="protein sequence ID" value="QIW97024.1"/>
    <property type="molecule type" value="Genomic_DNA"/>
</dbReference>
<evidence type="ECO:0000313" key="7">
    <source>
        <dbReference type="EMBL" id="QIW97024.1"/>
    </source>
</evidence>
<dbReference type="InterPro" id="IPR001452">
    <property type="entry name" value="SH3_domain"/>
</dbReference>
<dbReference type="SUPFAM" id="SSF47769">
    <property type="entry name" value="SAM/Pointed domain"/>
    <property type="match status" value="1"/>
</dbReference>
<protein>
    <submittedName>
        <fullName evidence="7">Uncharacterized protein</fullName>
    </submittedName>
</protein>
<dbReference type="Pfam" id="PF00169">
    <property type="entry name" value="PH"/>
    <property type="match status" value="1"/>
</dbReference>
<dbReference type="SUPFAM" id="SSF50044">
    <property type="entry name" value="SH3-domain"/>
    <property type="match status" value="1"/>
</dbReference>
<dbReference type="PROSITE" id="PS50002">
    <property type="entry name" value="SH3"/>
    <property type="match status" value="1"/>
</dbReference>